<dbReference type="AlphaFoldDB" id="A0A109N142"/>
<dbReference type="Gene3D" id="2.20.28.120">
    <property type="entry name" value="Ribosomal protein L33"/>
    <property type="match status" value="1"/>
</dbReference>
<evidence type="ECO:0000256" key="2">
    <source>
        <dbReference type="ARBA" id="ARBA00022980"/>
    </source>
</evidence>
<accession>A0A109N142</accession>
<protein>
    <recommendedName>
        <fullName evidence="4 5">Large ribosomal subunit protein bL33</fullName>
    </recommendedName>
</protein>
<dbReference type="InterPro" id="IPR038584">
    <property type="entry name" value="Ribosomal_bL33_sf"/>
</dbReference>
<gene>
    <name evidence="5" type="primary">rpmG</name>
    <name evidence="6" type="ORF">AS888_13760</name>
</gene>
<evidence type="ECO:0000313" key="7">
    <source>
        <dbReference type="Proteomes" id="UP000064189"/>
    </source>
</evidence>
<comment type="caution">
    <text evidence="6">The sequence shown here is derived from an EMBL/GenBank/DDBJ whole genome shotgun (WGS) entry which is preliminary data.</text>
</comment>
<dbReference type="InterPro" id="IPR011332">
    <property type="entry name" value="Ribosomal_zn-bd"/>
</dbReference>
<evidence type="ECO:0000313" key="6">
    <source>
        <dbReference type="EMBL" id="KWW21558.1"/>
    </source>
</evidence>
<proteinExistence type="inferred from homology"/>
<dbReference type="NCBIfam" id="NF001764">
    <property type="entry name" value="PRK00504.1"/>
    <property type="match status" value="1"/>
</dbReference>
<dbReference type="GO" id="GO:0005840">
    <property type="term" value="C:ribosome"/>
    <property type="evidence" value="ECO:0007669"/>
    <property type="project" value="UniProtKB-KW"/>
</dbReference>
<dbReference type="Proteomes" id="UP000064189">
    <property type="component" value="Unassembled WGS sequence"/>
</dbReference>
<comment type="similarity">
    <text evidence="1 5">Belongs to the bacterial ribosomal protein bL33 family.</text>
</comment>
<dbReference type="GO" id="GO:0006412">
    <property type="term" value="P:translation"/>
    <property type="evidence" value="ECO:0007669"/>
    <property type="project" value="UniProtKB-UniRule"/>
</dbReference>
<dbReference type="EMBL" id="LNNH01000011">
    <property type="protein sequence ID" value="KWW21558.1"/>
    <property type="molecule type" value="Genomic_DNA"/>
</dbReference>
<evidence type="ECO:0000256" key="3">
    <source>
        <dbReference type="ARBA" id="ARBA00023274"/>
    </source>
</evidence>
<name>A0A109N142_9BACI</name>
<dbReference type="GO" id="GO:0005737">
    <property type="term" value="C:cytoplasm"/>
    <property type="evidence" value="ECO:0007669"/>
    <property type="project" value="UniProtKB-ARBA"/>
</dbReference>
<dbReference type="GO" id="GO:0003735">
    <property type="term" value="F:structural constituent of ribosome"/>
    <property type="evidence" value="ECO:0007669"/>
    <property type="project" value="InterPro"/>
</dbReference>
<dbReference type="SUPFAM" id="SSF57829">
    <property type="entry name" value="Zn-binding ribosomal proteins"/>
    <property type="match status" value="1"/>
</dbReference>
<dbReference type="Pfam" id="PF00471">
    <property type="entry name" value="Ribosomal_L33"/>
    <property type="match status" value="1"/>
</dbReference>
<sequence>MPKKIVLACTDCGSRNYSYESKQSTSGERLEIKKFCSTCNAHTIHKETK</sequence>
<keyword evidence="7" id="KW-1185">Reference proteome</keyword>
<dbReference type="InterPro" id="IPR001705">
    <property type="entry name" value="Ribosomal_bL33"/>
</dbReference>
<keyword evidence="3 5" id="KW-0687">Ribonucleoprotein</keyword>
<dbReference type="GeneID" id="300952585"/>
<dbReference type="NCBIfam" id="TIGR01023">
    <property type="entry name" value="rpmG_bact"/>
    <property type="match status" value="1"/>
</dbReference>
<evidence type="ECO:0000256" key="4">
    <source>
        <dbReference type="ARBA" id="ARBA00035176"/>
    </source>
</evidence>
<dbReference type="RefSeq" id="WP_057915203.1">
    <property type="nucleotide sequence ID" value="NZ_LNNH01000011.1"/>
</dbReference>
<dbReference type="HAMAP" id="MF_00294">
    <property type="entry name" value="Ribosomal_bL33"/>
    <property type="match status" value="1"/>
</dbReference>
<keyword evidence="2 5" id="KW-0689">Ribosomal protein</keyword>
<reference evidence="6 7" key="1">
    <citation type="submission" date="2015-11" db="EMBL/GenBank/DDBJ databases">
        <title>Genome Sequence of Bacillus simplex strain VanAntwerpen2.</title>
        <authorList>
            <person name="Couger M.B."/>
        </authorList>
    </citation>
    <scope>NUCLEOTIDE SEQUENCE [LARGE SCALE GENOMIC DNA]</scope>
    <source>
        <strain evidence="6 7">VanAntwerpen02</strain>
    </source>
</reference>
<organism evidence="6 7">
    <name type="scientific">Peribacillus simplex</name>
    <dbReference type="NCBI Taxonomy" id="1478"/>
    <lineage>
        <taxon>Bacteria</taxon>
        <taxon>Bacillati</taxon>
        <taxon>Bacillota</taxon>
        <taxon>Bacilli</taxon>
        <taxon>Bacillales</taxon>
        <taxon>Bacillaceae</taxon>
        <taxon>Peribacillus</taxon>
    </lineage>
</organism>
<evidence type="ECO:0000256" key="1">
    <source>
        <dbReference type="ARBA" id="ARBA00007596"/>
    </source>
</evidence>
<evidence type="ECO:0000256" key="5">
    <source>
        <dbReference type="HAMAP-Rule" id="MF_00294"/>
    </source>
</evidence>
<dbReference type="GO" id="GO:1990904">
    <property type="term" value="C:ribonucleoprotein complex"/>
    <property type="evidence" value="ECO:0007669"/>
    <property type="project" value="UniProtKB-KW"/>
</dbReference>